<evidence type="ECO:0000313" key="1">
    <source>
        <dbReference type="EMBL" id="KDR73003.1"/>
    </source>
</evidence>
<reference evidence="2" key="1">
    <citation type="journal article" date="2014" name="Proc. Natl. Acad. Sci. U.S.A.">
        <title>Extensive sampling of basidiomycete genomes demonstrates inadequacy of the white-rot/brown-rot paradigm for wood decay fungi.</title>
        <authorList>
            <person name="Riley R."/>
            <person name="Salamov A.A."/>
            <person name="Brown D.W."/>
            <person name="Nagy L.G."/>
            <person name="Floudas D."/>
            <person name="Held B.W."/>
            <person name="Levasseur A."/>
            <person name="Lombard V."/>
            <person name="Morin E."/>
            <person name="Otillar R."/>
            <person name="Lindquist E.A."/>
            <person name="Sun H."/>
            <person name="LaButti K.M."/>
            <person name="Schmutz J."/>
            <person name="Jabbour D."/>
            <person name="Luo H."/>
            <person name="Baker S.E."/>
            <person name="Pisabarro A.G."/>
            <person name="Walton J.D."/>
            <person name="Blanchette R.A."/>
            <person name="Henrissat B."/>
            <person name="Martin F."/>
            <person name="Cullen D."/>
            <person name="Hibbett D.S."/>
            <person name="Grigoriev I.V."/>
        </authorList>
    </citation>
    <scope>NUCLEOTIDE SEQUENCE [LARGE SCALE GENOMIC DNA]</scope>
    <source>
        <strain evidence="2">CBS 339.88</strain>
    </source>
</reference>
<gene>
    <name evidence="1" type="ORF">GALMADRAFT_744299</name>
</gene>
<dbReference type="Proteomes" id="UP000027222">
    <property type="component" value="Unassembled WGS sequence"/>
</dbReference>
<proteinExistence type="predicted"/>
<evidence type="ECO:0000313" key="2">
    <source>
        <dbReference type="Proteomes" id="UP000027222"/>
    </source>
</evidence>
<dbReference type="AlphaFoldDB" id="A0A067T1Y2"/>
<dbReference type="EMBL" id="KL142387">
    <property type="protein sequence ID" value="KDR73003.1"/>
    <property type="molecule type" value="Genomic_DNA"/>
</dbReference>
<protein>
    <submittedName>
        <fullName evidence="1">Uncharacterized protein</fullName>
    </submittedName>
</protein>
<organism evidence="1 2">
    <name type="scientific">Galerina marginata (strain CBS 339.88)</name>
    <dbReference type="NCBI Taxonomy" id="685588"/>
    <lineage>
        <taxon>Eukaryota</taxon>
        <taxon>Fungi</taxon>
        <taxon>Dikarya</taxon>
        <taxon>Basidiomycota</taxon>
        <taxon>Agaricomycotina</taxon>
        <taxon>Agaricomycetes</taxon>
        <taxon>Agaricomycetidae</taxon>
        <taxon>Agaricales</taxon>
        <taxon>Agaricineae</taxon>
        <taxon>Strophariaceae</taxon>
        <taxon>Galerina</taxon>
    </lineage>
</organism>
<dbReference type="HOGENOM" id="CLU_1421492_0_0_1"/>
<sequence>MFVFPLDFWNHQIIFLEPAQPSDTSLVFVAPNRRIAKRSVDLVAQMIKLLEPLCAAPMTCRCMSLKILIYFRVQVPASIRQATVACCCFSLLSRPYCFPQIISMLRLNPGVSTFCVYRISWTILAILSTGNCFLMEVAVDSSEGHQSINFLRSTIRLEAPDAPVHCYISELLNLPSILEFGTSLPYCPFTC</sequence>
<accession>A0A067T1Y2</accession>
<name>A0A067T1Y2_GALM3</name>
<keyword evidence="2" id="KW-1185">Reference proteome</keyword>